<accession>A0A9X2FBC5</accession>
<keyword evidence="3" id="KW-0378">Hydrolase</keyword>
<dbReference type="GO" id="GO:0004177">
    <property type="term" value="F:aminopeptidase activity"/>
    <property type="evidence" value="ECO:0007669"/>
    <property type="project" value="UniProtKB-UniRule"/>
</dbReference>
<dbReference type="AlphaFoldDB" id="A0A9X2FBC5"/>
<keyword evidence="4" id="KW-0862">Zinc</keyword>
<dbReference type="GO" id="GO:0046872">
    <property type="term" value="F:metal ion binding"/>
    <property type="evidence" value="ECO:0007669"/>
    <property type="project" value="UniProtKB-UniRule"/>
</dbReference>
<feature type="binding site" evidence="7">
    <location>
        <position position="182"/>
    </location>
    <ligand>
        <name>Zn(2+)</name>
        <dbReference type="ChEBI" id="CHEBI:29105"/>
        <label>1</label>
    </ligand>
</feature>
<dbReference type="Pfam" id="PF07687">
    <property type="entry name" value="M20_dimer"/>
    <property type="match status" value="1"/>
</dbReference>
<dbReference type="SUPFAM" id="SSF53187">
    <property type="entry name" value="Zn-dependent exopeptidases"/>
    <property type="match status" value="1"/>
</dbReference>
<dbReference type="PANTHER" id="PTHR42994">
    <property type="entry name" value="PEPTIDASE T"/>
    <property type="match status" value="1"/>
</dbReference>
<sequence>MAKRRTTKKSSSSAAKSPELELVMQLMAIPGASGQEGAVMEFIRNRLVAAGADAKALVHDNAHKKTPLAGQVGNLIFKLPGTVRGPRRMLSAHVDTVPVCVGSQPVLKGKFVESADPNTGLGADDRSGAAVLLATAEKLLKGDVPRFPITFLWTVQEEVGLYGARYVVPSKLGKPQLCFNYDGGSATKLTVGATGGYRMTIHIHGIASHAGGAPEQGVSAIAIASLAIADLVENGWHGLIEKPGGTGTSNVGVFEGGQATNVVTNYVKLRAEARSHDSKFRERIVREIEKAFHRACKKVKSATGKRGSIEFEGHLDYDSFRLPSDDPSVAAAKAAVEAEGLTPTIEISNGGLDANWLAANGVPAVTLGCGQKNIHTVDELLDVEQYELACRQAMRLVTAE</sequence>
<organism evidence="9 10">
    <name type="scientific">Aeoliella straminimaris</name>
    <dbReference type="NCBI Taxonomy" id="2954799"/>
    <lineage>
        <taxon>Bacteria</taxon>
        <taxon>Pseudomonadati</taxon>
        <taxon>Planctomycetota</taxon>
        <taxon>Planctomycetia</taxon>
        <taxon>Pirellulales</taxon>
        <taxon>Lacipirellulaceae</taxon>
        <taxon>Aeoliella</taxon>
    </lineage>
</organism>
<evidence type="ECO:0000256" key="3">
    <source>
        <dbReference type="ARBA" id="ARBA00022801"/>
    </source>
</evidence>
<evidence type="ECO:0000256" key="5">
    <source>
        <dbReference type="PIRNR" id="PIRNR001123"/>
    </source>
</evidence>
<dbReference type="PANTHER" id="PTHR42994:SF2">
    <property type="entry name" value="PEPTIDASE"/>
    <property type="match status" value="1"/>
</dbReference>
<evidence type="ECO:0000313" key="9">
    <source>
        <dbReference type="EMBL" id="MCO6044977.1"/>
    </source>
</evidence>
<gene>
    <name evidence="9" type="ORF">NG895_13790</name>
</gene>
<reference evidence="9" key="1">
    <citation type="submission" date="2022-06" db="EMBL/GenBank/DDBJ databases">
        <title>Aeoliella straminimaris, a novel planctomycete from sediments.</title>
        <authorList>
            <person name="Vitorino I.R."/>
            <person name="Lage O.M."/>
        </authorList>
    </citation>
    <scope>NUCLEOTIDE SEQUENCE</scope>
    <source>
        <strain evidence="9">ICT_H6.2</strain>
    </source>
</reference>
<evidence type="ECO:0000256" key="7">
    <source>
        <dbReference type="PIRSR" id="PIRSR001123-2"/>
    </source>
</evidence>
<dbReference type="InterPro" id="IPR008007">
    <property type="entry name" value="Peptidase_M42"/>
</dbReference>
<feature type="binding site" evidence="7">
    <location>
        <position position="124"/>
    </location>
    <ligand>
        <name>Zn(2+)</name>
        <dbReference type="ChEBI" id="CHEBI:29105"/>
        <label>1</label>
    </ligand>
</feature>
<evidence type="ECO:0000256" key="6">
    <source>
        <dbReference type="PIRSR" id="PIRSR001123-1"/>
    </source>
</evidence>
<dbReference type="InterPro" id="IPR002933">
    <property type="entry name" value="Peptidase_M20"/>
</dbReference>
<dbReference type="Pfam" id="PF01546">
    <property type="entry name" value="Peptidase_M20"/>
    <property type="match status" value="1"/>
</dbReference>
<evidence type="ECO:0000256" key="4">
    <source>
        <dbReference type="ARBA" id="ARBA00022833"/>
    </source>
</evidence>
<feature type="binding site" evidence="7">
    <location>
        <position position="158"/>
    </location>
    <ligand>
        <name>Zn(2+)</name>
        <dbReference type="ChEBI" id="CHEBI:29105"/>
        <label>2</label>
    </ligand>
</feature>
<dbReference type="RefSeq" id="WP_252853090.1">
    <property type="nucleotide sequence ID" value="NZ_JAMXLR010000051.1"/>
</dbReference>
<evidence type="ECO:0000313" key="10">
    <source>
        <dbReference type="Proteomes" id="UP001155241"/>
    </source>
</evidence>
<dbReference type="PIRSF" id="PIRSF001123">
    <property type="entry name" value="PepA_GA"/>
    <property type="match status" value="1"/>
</dbReference>
<protein>
    <submittedName>
        <fullName evidence="9">M20/M25/M40 family metallo-hydrolase</fullName>
    </submittedName>
</protein>
<name>A0A9X2FBC5_9BACT</name>
<evidence type="ECO:0000259" key="8">
    <source>
        <dbReference type="Pfam" id="PF07687"/>
    </source>
</evidence>
<proteinExistence type="inferred from homology"/>
<dbReference type="Proteomes" id="UP001155241">
    <property type="component" value="Unassembled WGS sequence"/>
</dbReference>
<comment type="cofactor">
    <cofactor evidence="1">
        <name>Zn(2+)</name>
        <dbReference type="ChEBI" id="CHEBI:29105"/>
    </cofactor>
</comment>
<comment type="caution">
    <text evidence="9">The sequence shown here is derived from an EMBL/GenBank/DDBJ whole genome shotgun (WGS) entry which is preliminary data.</text>
</comment>
<feature type="domain" description="Peptidase M20 dimerisation" evidence="8">
    <location>
        <begin position="195"/>
        <end position="298"/>
    </location>
</feature>
<keyword evidence="2 7" id="KW-0479">Metal-binding</keyword>
<comment type="cofactor">
    <cofactor evidence="7">
        <name>a divalent metal cation</name>
        <dbReference type="ChEBI" id="CHEBI:60240"/>
    </cofactor>
    <text evidence="7">Binds 2 divalent metal cations per subunit.</text>
</comment>
<evidence type="ECO:0000256" key="1">
    <source>
        <dbReference type="ARBA" id="ARBA00001947"/>
    </source>
</evidence>
<dbReference type="InterPro" id="IPR011650">
    <property type="entry name" value="Peptidase_M20_dimer"/>
</dbReference>
<dbReference type="SUPFAM" id="SSF55031">
    <property type="entry name" value="Bacterial exopeptidase dimerisation domain"/>
    <property type="match status" value="1"/>
</dbReference>
<dbReference type="Gene3D" id="3.40.630.10">
    <property type="entry name" value="Zn peptidases"/>
    <property type="match status" value="1"/>
</dbReference>
<feature type="active site" description="Proton acceptor" evidence="6">
    <location>
        <position position="157"/>
    </location>
</feature>
<comment type="similarity">
    <text evidence="5">Belongs to the peptidase M42 family.</text>
</comment>
<evidence type="ECO:0000256" key="2">
    <source>
        <dbReference type="ARBA" id="ARBA00022723"/>
    </source>
</evidence>
<dbReference type="Gene3D" id="3.30.70.360">
    <property type="match status" value="1"/>
</dbReference>
<dbReference type="EMBL" id="JAMXLR010000051">
    <property type="protein sequence ID" value="MCO6044977.1"/>
    <property type="molecule type" value="Genomic_DNA"/>
</dbReference>
<feature type="binding site" evidence="7">
    <location>
        <position position="124"/>
    </location>
    <ligand>
        <name>Zn(2+)</name>
        <dbReference type="ChEBI" id="CHEBI:29105"/>
        <label>2</label>
    </ligand>
</feature>
<keyword evidence="10" id="KW-1185">Reference proteome</keyword>
<dbReference type="InterPro" id="IPR036264">
    <property type="entry name" value="Bact_exopeptidase_dim_dom"/>
</dbReference>